<protein>
    <recommendedName>
        <fullName evidence="7">FDX-ACB domain-containing protein</fullName>
    </recommendedName>
</protein>
<dbReference type="GO" id="GO:0004812">
    <property type="term" value="F:aminoacyl-tRNA ligase activity"/>
    <property type="evidence" value="ECO:0007669"/>
    <property type="project" value="UniProtKB-KW"/>
</dbReference>
<dbReference type="InterPro" id="IPR005121">
    <property type="entry name" value="Fdx_antiC-bd"/>
</dbReference>
<dbReference type="GO" id="GO:0006412">
    <property type="term" value="P:translation"/>
    <property type="evidence" value="ECO:0007669"/>
    <property type="project" value="UniProtKB-KW"/>
</dbReference>
<dbReference type="PROSITE" id="PS51447">
    <property type="entry name" value="FDX_ACB"/>
    <property type="match status" value="1"/>
</dbReference>
<dbReference type="SUPFAM" id="SSF55681">
    <property type="entry name" value="Class II aaRS and biotin synthetases"/>
    <property type="match status" value="1"/>
</dbReference>
<dbReference type="InterPro" id="IPR036690">
    <property type="entry name" value="Fdx_antiC-bd_sf"/>
</dbReference>
<evidence type="ECO:0000256" key="3">
    <source>
        <dbReference type="ARBA" id="ARBA00022741"/>
    </source>
</evidence>
<dbReference type="AlphaFoldDB" id="A0A496PMT0"/>
<evidence type="ECO:0000259" key="7">
    <source>
        <dbReference type="PROSITE" id="PS51447"/>
    </source>
</evidence>
<evidence type="ECO:0000256" key="6">
    <source>
        <dbReference type="ARBA" id="ARBA00023146"/>
    </source>
</evidence>
<proteinExistence type="inferred from homology"/>
<dbReference type="Pfam" id="PF01409">
    <property type="entry name" value="tRNA-synt_2d"/>
    <property type="match status" value="1"/>
</dbReference>
<dbReference type="GO" id="GO:0043039">
    <property type="term" value="P:tRNA aminoacylation"/>
    <property type="evidence" value="ECO:0007669"/>
    <property type="project" value="InterPro"/>
</dbReference>
<organism evidence="8 9">
    <name type="scientific">Galactobacter caseinivorans</name>
    <dbReference type="NCBI Taxonomy" id="2676123"/>
    <lineage>
        <taxon>Bacteria</taxon>
        <taxon>Bacillati</taxon>
        <taxon>Actinomycetota</taxon>
        <taxon>Actinomycetes</taxon>
        <taxon>Micrococcales</taxon>
        <taxon>Micrococcaceae</taxon>
        <taxon>Galactobacter</taxon>
    </lineage>
</organism>
<keyword evidence="5" id="KW-0648">Protein biosynthesis</keyword>
<dbReference type="GO" id="GO:0000049">
    <property type="term" value="F:tRNA binding"/>
    <property type="evidence" value="ECO:0007669"/>
    <property type="project" value="InterPro"/>
</dbReference>
<keyword evidence="4" id="KW-0067">ATP-binding</keyword>
<dbReference type="InterPro" id="IPR002319">
    <property type="entry name" value="Phenylalanyl-tRNA_Synthase"/>
</dbReference>
<comment type="caution">
    <text evidence="8">The sequence shown here is derived from an EMBL/GenBank/DDBJ whole genome shotgun (WGS) entry which is preliminary data.</text>
</comment>
<evidence type="ECO:0000256" key="5">
    <source>
        <dbReference type="ARBA" id="ARBA00022917"/>
    </source>
</evidence>
<dbReference type="EMBL" id="QQXL01000001">
    <property type="protein sequence ID" value="RKW71841.1"/>
    <property type="molecule type" value="Genomic_DNA"/>
</dbReference>
<dbReference type="Proteomes" id="UP000273119">
    <property type="component" value="Unassembled WGS sequence"/>
</dbReference>
<sequence length="384" mass="41529">MSSASLLASSPAPVQRLSPDALRAALSLRDLTDPAQGQHAMQTLLSDVVQAVSRAWKVPARIHRPGPVVTVEDNYDRLGFSTGDVTRDVRYSRYLSPTVMLRSHTSAAMPPVLRALNSDTDADALHVIPGLSYRRDAIDRTHVGEPHQLDLWRVGCAARMGLADLHGLLELVVHAVLPGAQWRTVRSPHPYTTLGVQLDVRVGHEWLELAEAGLVAPGILAQAGLSPNAWSGVALGMGLDRALMLRKGIQDIRLLRSADPRVAGQMQDLSPYRVVSALPSITRDLSVVVPADADEETLGDQVRETLGVQAGELESVSVLARTGPDELPEGAVRRLGLVAGQVNALLRIVIRPLTRTMTDAEANALRDRVYLAVHRGPHLELISR</sequence>
<evidence type="ECO:0000313" key="8">
    <source>
        <dbReference type="EMBL" id="RKW71841.1"/>
    </source>
</evidence>
<dbReference type="SMART" id="SM00896">
    <property type="entry name" value="FDX-ACB"/>
    <property type="match status" value="1"/>
</dbReference>
<dbReference type="Gene3D" id="3.30.930.10">
    <property type="entry name" value="Bira Bifunctional Protein, Domain 2"/>
    <property type="match status" value="1"/>
</dbReference>
<keyword evidence="3" id="KW-0547">Nucleotide-binding</keyword>
<dbReference type="InterPro" id="IPR045864">
    <property type="entry name" value="aa-tRNA-synth_II/BPL/LPL"/>
</dbReference>
<evidence type="ECO:0000256" key="4">
    <source>
        <dbReference type="ARBA" id="ARBA00022840"/>
    </source>
</evidence>
<accession>A0A496PMT0</accession>
<dbReference type="SUPFAM" id="SSF54991">
    <property type="entry name" value="Anticodon-binding domain of PheRS"/>
    <property type="match status" value="1"/>
</dbReference>
<dbReference type="Gene3D" id="3.30.70.380">
    <property type="entry name" value="Ferrodoxin-fold anticodon-binding domain"/>
    <property type="match status" value="1"/>
</dbReference>
<keyword evidence="9" id="KW-1185">Reference proteome</keyword>
<reference evidence="8 9" key="1">
    <citation type="submission" date="2018-07" db="EMBL/GenBank/DDBJ databases">
        <title>Arthrobacter sp. nov., isolated from raw cow's milk with high bacterial count.</title>
        <authorList>
            <person name="Hahne J."/>
            <person name="Isele D."/>
            <person name="Lipski A."/>
        </authorList>
    </citation>
    <scope>NUCLEOTIDE SEQUENCE [LARGE SCALE GENOMIC DNA]</scope>
    <source>
        <strain evidence="8 9">JZ R-183</strain>
    </source>
</reference>
<feature type="domain" description="FDX-ACB" evidence="7">
    <location>
        <begin position="276"/>
        <end position="382"/>
    </location>
</feature>
<dbReference type="GO" id="GO:0005524">
    <property type="term" value="F:ATP binding"/>
    <property type="evidence" value="ECO:0007669"/>
    <property type="project" value="UniProtKB-KW"/>
</dbReference>
<comment type="similarity">
    <text evidence="1">Belongs to the class-II aminoacyl-tRNA synthetase family.</text>
</comment>
<dbReference type="RefSeq" id="WP_121484104.1">
    <property type="nucleotide sequence ID" value="NZ_QQXL01000001.1"/>
</dbReference>
<evidence type="ECO:0000313" key="9">
    <source>
        <dbReference type="Proteomes" id="UP000273119"/>
    </source>
</evidence>
<name>A0A496PMT0_9MICC</name>
<gene>
    <name evidence="8" type="ORF">DWQ67_03155</name>
</gene>
<keyword evidence="2" id="KW-0436">Ligase</keyword>
<evidence type="ECO:0000256" key="1">
    <source>
        <dbReference type="ARBA" id="ARBA00008226"/>
    </source>
</evidence>
<evidence type="ECO:0000256" key="2">
    <source>
        <dbReference type="ARBA" id="ARBA00022598"/>
    </source>
</evidence>
<keyword evidence="6" id="KW-0030">Aminoacyl-tRNA synthetase</keyword>